<accession>A0AAN2PKN2</accession>
<protein>
    <submittedName>
        <fullName evidence="1">Uncharacterized protein</fullName>
    </submittedName>
</protein>
<sequence length="152" mass="17353">MKKTVLAFTVAGALVGLGGGYAIGFHNADEMQDKKQDQKIIAEINRLAKIKEMPVIQLDKQTSEVYMGKERRMANEGEENIITETFEISEIENGHIRGEKIEGKGEGIYYQTEVFTTMGFHPNYGDIFRVGWEESDYENKEWDKVVVLEQLK</sequence>
<dbReference type="AlphaFoldDB" id="A0AAN2PKN2"/>
<keyword evidence="2" id="KW-1185">Reference proteome</keyword>
<dbReference type="EMBL" id="CCXW01000001">
    <property type="protein sequence ID" value="CEG34447.1"/>
    <property type="molecule type" value="Genomic_DNA"/>
</dbReference>
<gene>
    <name evidence="1" type="ORF">BN1180_04650</name>
</gene>
<evidence type="ECO:0000313" key="1">
    <source>
        <dbReference type="EMBL" id="CEG34447.1"/>
    </source>
</evidence>
<comment type="caution">
    <text evidence="1">The sequence shown here is derived from an EMBL/GenBank/DDBJ whole genome shotgun (WGS) entry which is preliminary data.</text>
</comment>
<proteinExistence type="predicted"/>
<dbReference type="RefSeq" id="WP_048687718.1">
    <property type="nucleotide sequence ID" value="NZ_CCXW01000001.1"/>
</dbReference>
<dbReference type="Proteomes" id="UP000182110">
    <property type="component" value="Unassembled WGS sequence"/>
</dbReference>
<reference evidence="1 2" key="1">
    <citation type="journal article" date="2014" name="Genome Announc.">
        <title>Genome Sequence of Bacillus simplex Strain P558, Isolated from a Human Fecal Sample.</title>
        <authorList>
            <person name="Croce O."/>
            <person name="Hugon P."/>
            <person name="Lagier J.C."/>
            <person name="Bibi F."/>
            <person name="Robert C."/>
            <person name="Azhar E.I."/>
            <person name="Raoult D."/>
            <person name="Fournier P.E."/>
        </authorList>
    </citation>
    <scope>NUCLEOTIDE SEQUENCE [LARGE SCALE GENOMIC DNA]</scope>
    <source>
        <strain evidence="1 2">P558</strain>
    </source>
</reference>
<name>A0AAN2PKN2_9BACI</name>
<organism evidence="1 2">
    <name type="scientific">Peribacillus simplex</name>
    <dbReference type="NCBI Taxonomy" id="1478"/>
    <lineage>
        <taxon>Bacteria</taxon>
        <taxon>Bacillati</taxon>
        <taxon>Bacillota</taxon>
        <taxon>Bacilli</taxon>
        <taxon>Bacillales</taxon>
        <taxon>Bacillaceae</taxon>
        <taxon>Peribacillus</taxon>
    </lineage>
</organism>
<evidence type="ECO:0000313" key="2">
    <source>
        <dbReference type="Proteomes" id="UP000182110"/>
    </source>
</evidence>